<dbReference type="Proteomes" id="UP000193487">
    <property type="component" value="Unassembled WGS sequence"/>
</dbReference>
<organism evidence="2 3">
    <name type="scientific">Mycobacterium kyorinense</name>
    <dbReference type="NCBI Taxonomy" id="487514"/>
    <lineage>
        <taxon>Bacteria</taxon>
        <taxon>Bacillati</taxon>
        <taxon>Actinomycetota</taxon>
        <taxon>Actinomycetes</taxon>
        <taxon>Mycobacteriales</taxon>
        <taxon>Mycobacteriaceae</taxon>
        <taxon>Mycobacterium</taxon>
    </lineage>
</organism>
<protein>
    <submittedName>
        <fullName evidence="2">Uncharacterized protein</fullName>
    </submittedName>
</protein>
<proteinExistence type="predicted"/>
<feature type="region of interest" description="Disordered" evidence="1">
    <location>
        <begin position="131"/>
        <end position="150"/>
    </location>
</feature>
<evidence type="ECO:0000313" key="3">
    <source>
        <dbReference type="Proteomes" id="UP000193487"/>
    </source>
</evidence>
<reference evidence="2 3" key="1">
    <citation type="submission" date="2016-01" db="EMBL/GenBank/DDBJ databases">
        <title>The new phylogeny of the genus Mycobacterium.</title>
        <authorList>
            <person name="Tarcisio F."/>
            <person name="Conor M."/>
            <person name="Antonella G."/>
            <person name="Elisabetta G."/>
            <person name="Giulia F.S."/>
            <person name="Sara T."/>
            <person name="Anna F."/>
            <person name="Clotilde B."/>
            <person name="Roberto B."/>
            <person name="Veronica D.S."/>
            <person name="Fabio R."/>
            <person name="Monica P."/>
            <person name="Olivier J."/>
            <person name="Enrico T."/>
            <person name="Nicola S."/>
        </authorList>
    </citation>
    <scope>NUCLEOTIDE SEQUENCE [LARGE SCALE GENOMIC DNA]</scope>
    <source>
        <strain evidence="2 3">DSM 45166</strain>
    </source>
</reference>
<sequence length="150" mass="15663">MAIQSVEVDAAAERVAAAALAEARTAASQRLLAWLAQSGAVPRDLADQPTALTDVLLARDPNDPRYQVLGTFAGRWAADVLRILASAILHRRGHNGRRTPDVAAVEYAVSVGATWATIGGALGISAPTAHSRYRDKVSQRDGSAGPESPG</sequence>
<gene>
    <name evidence="2" type="ORF">AWC14_25770</name>
</gene>
<dbReference type="AlphaFoldDB" id="A0A1X1Y5C4"/>
<evidence type="ECO:0000313" key="2">
    <source>
        <dbReference type="EMBL" id="ORW06297.1"/>
    </source>
</evidence>
<comment type="caution">
    <text evidence="2">The sequence shown here is derived from an EMBL/GenBank/DDBJ whole genome shotgun (WGS) entry which is preliminary data.</text>
</comment>
<name>A0A1X1Y5C4_9MYCO</name>
<keyword evidence="3" id="KW-1185">Reference proteome</keyword>
<accession>A0A1X1Y5C4</accession>
<evidence type="ECO:0000256" key="1">
    <source>
        <dbReference type="SAM" id="MobiDB-lite"/>
    </source>
</evidence>
<dbReference type="EMBL" id="LQPE01000066">
    <property type="protein sequence ID" value="ORW06297.1"/>
    <property type="molecule type" value="Genomic_DNA"/>
</dbReference>
<dbReference type="RefSeq" id="WP_085241215.1">
    <property type="nucleotide sequence ID" value="NZ_LQPE01000066.1"/>
</dbReference>